<organism evidence="2 3">
    <name type="scientific">Rhodovulum sulfidophilum</name>
    <name type="common">Rhodobacter sulfidophilus</name>
    <dbReference type="NCBI Taxonomy" id="35806"/>
    <lineage>
        <taxon>Bacteria</taxon>
        <taxon>Pseudomonadati</taxon>
        <taxon>Pseudomonadota</taxon>
        <taxon>Alphaproteobacteria</taxon>
        <taxon>Rhodobacterales</taxon>
        <taxon>Paracoccaceae</taxon>
        <taxon>Rhodovulum</taxon>
    </lineage>
</organism>
<feature type="transmembrane region" description="Helical" evidence="1">
    <location>
        <begin position="6"/>
        <end position="26"/>
    </location>
</feature>
<gene>
    <name evidence="2" type="ORF">NHU_04325</name>
</gene>
<dbReference type="KEGG" id="rsu:NHU_04325"/>
<sequence length="351" mass="40247">MFPSDMFLINIVVFVPLALFGFALSFRRRARNKRERAAAEKGGELREHRGSDHLFCDYAEWQAGAEPTGIKRKIAPRIAPLLCEANEDKLVLRAGYHVMMRRLAITMALCVAIGGISKFAIDDMVNYANYAHDLLYFETDEQGETKRVEVEKTPTIIGYFHKKLNDASLSLTPSAIARRGGIGQALWAAFGSMFDQIVFFGSILAFILMLFTKAPAPIVIDRKRRLVYTWYRRRFWAAPWDKVRITRVEGHTRHTALAFALHDTKGKGGTRWFILSGAPAWGEKDDPRDRLLPDARTFSRWEGMRLWISEWVAGQRDPTPKEQTRRFALLHLLAPRMREVPKKGIEDWPKL</sequence>
<feature type="transmembrane region" description="Helical" evidence="1">
    <location>
        <begin position="103"/>
        <end position="121"/>
    </location>
</feature>
<keyword evidence="1" id="KW-0472">Membrane</keyword>
<name>A0A0D6B8L1_RHOSU</name>
<evidence type="ECO:0000313" key="2">
    <source>
        <dbReference type="EMBL" id="BAQ71438.1"/>
    </source>
</evidence>
<evidence type="ECO:0000313" key="3">
    <source>
        <dbReference type="Proteomes" id="UP000064912"/>
    </source>
</evidence>
<evidence type="ECO:0000256" key="1">
    <source>
        <dbReference type="SAM" id="Phobius"/>
    </source>
</evidence>
<dbReference type="PATRIC" id="fig|35806.4.peg.4426"/>
<keyword evidence="1" id="KW-0812">Transmembrane</keyword>
<dbReference type="Proteomes" id="UP000064912">
    <property type="component" value="Chromosome"/>
</dbReference>
<protein>
    <submittedName>
        <fullName evidence="2">Uncharacterized protein</fullName>
    </submittedName>
</protein>
<accession>A0A0D6B8L1</accession>
<feature type="transmembrane region" description="Helical" evidence="1">
    <location>
        <begin position="197"/>
        <end position="216"/>
    </location>
</feature>
<keyword evidence="1" id="KW-1133">Transmembrane helix</keyword>
<proteinExistence type="predicted"/>
<dbReference type="EMBL" id="AP014800">
    <property type="protein sequence ID" value="BAQ71438.1"/>
    <property type="molecule type" value="Genomic_DNA"/>
</dbReference>
<dbReference type="AlphaFoldDB" id="A0A0D6B8L1"/>
<reference evidence="2 3" key="1">
    <citation type="submission" date="2015-02" db="EMBL/GenBank/DDBJ databases">
        <title>Genome sequene of Rhodovulum sulfidophilum DSM 2351.</title>
        <authorList>
            <person name="Nagao N."/>
        </authorList>
    </citation>
    <scope>NUCLEOTIDE SEQUENCE [LARGE SCALE GENOMIC DNA]</scope>
    <source>
        <strain evidence="2 3">DSM 2351</strain>
    </source>
</reference>